<organism evidence="2 3">
    <name type="scientific">Puccinia striiformis</name>
    <dbReference type="NCBI Taxonomy" id="27350"/>
    <lineage>
        <taxon>Eukaryota</taxon>
        <taxon>Fungi</taxon>
        <taxon>Dikarya</taxon>
        <taxon>Basidiomycota</taxon>
        <taxon>Pucciniomycotina</taxon>
        <taxon>Pucciniomycetes</taxon>
        <taxon>Pucciniales</taxon>
        <taxon>Pucciniaceae</taxon>
        <taxon>Puccinia</taxon>
    </lineage>
</organism>
<evidence type="ECO:0000313" key="2">
    <source>
        <dbReference type="EMBL" id="POW21059.1"/>
    </source>
</evidence>
<keyword evidence="3" id="KW-1185">Reference proteome</keyword>
<protein>
    <recommendedName>
        <fullName evidence="4">Secreted protein</fullName>
    </recommendedName>
</protein>
<dbReference type="OrthoDB" id="10489060at2759"/>
<evidence type="ECO:0000313" key="3">
    <source>
        <dbReference type="Proteomes" id="UP000238274"/>
    </source>
</evidence>
<dbReference type="AlphaFoldDB" id="A0A2S4WH46"/>
<dbReference type="Proteomes" id="UP000238274">
    <property type="component" value="Unassembled WGS sequence"/>
</dbReference>
<reference evidence="3" key="2">
    <citation type="journal article" date="2018" name="BMC Genomics">
        <title>Genomic insights into host adaptation between the wheat stripe rust pathogen (Puccinia striiformis f. sp. tritici) and the barley stripe rust pathogen (Puccinia striiformis f. sp. hordei).</title>
        <authorList>
            <person name="Xia C."/>
            <person name="Wang M."/>
            <person name="Yin C."/>
            <person name="Cornejo O.E."/>
            <person name="Hulbert S.H."/>
            <person name="Chen X."/>
        </authorList>
    </citation>
    <scope>NUCLEOTIDE SEQUENCE [LARGE SCALE GENOMIC DNA]</scope>
    <source>
        <strain evidence="3">93TX-2</strain>
    </source>
</reference>
<reference evidence="2 3" key="1">
    <citation type="submission" date="2017-12" db="EMBL/GenBank/DDBJ databases">
        <title>Gene loss provides genomic basis for host adaptation in cereal stripe rust fungi.</title>
        <authorList>
            <person name="Xia C."/>
        </authorList>
    </citation>
    <scope>NUCLEOTIDE SEQUENCE [LARGE SCALE GENOMIC DNA]</scope>
    <source>
        <strain evidence="2 3">93TX-2</strain>
    </source>
</reference>
<evidence type="ECO:0008006" key="4">
    <source>
        <dbReference type="Google" id="ProtNLM"/>
    </source>
</evidence>
<sequence length="158" mass="17088">MYSPRFLGGLMLAFSLVSISIASGHYALTCDGQKVGDEPARHWACVNSAGVYSEMKGVWDICVAKGELTACCIEGKDLCASNCKTLPALMMKPLFNRTYPAPPFNKRNCSDAQVGGVDAHNLMCKNKDGIHMVNFGCEKDEETGQTPKDKDCAAISEK</sequence>
<feature type="signal peptide" evidence="1">
    <location>
        <begin position="1"/>
        <end position="22"/>
    </location>
</feature>
<accession>A0A2S4WH46</accession>
<name>A0A2S4WH46_9BASI</name>
<proteinExistence type="predicted"/>
<feature type="chain" id="PRO_5015453479" description="Secreted protein" evidence="1">
    <location>
        <begin position="23"/>
        <end position="158"/>
    </location>
</feature>
<reference evidence="3" key="3">
    <citation type="journal article" date="2018" name="Mol. Plant Microbe Interact.">
        <title>Genome sequence resources for the wheat stripe rust pathogen (Puccinia striiformis f. sp. tritici) and the barley stripe rust pathogen (Puccinia striiformis f. sp. hordei).</title>
        <authorList>
            <person name="Xia C."/>
            <person name="Wang M."/>
            <person name="Yin C."/>
            <person name="Cornejo O.E."/>
            <person name="Hulbert S.H."/>
            <person name="Chen X."/>
        </authorList>
    </citation>
    <scope>NUCLEOTIDE SEQUENCE [LARGE SCALE GENOMIC DNA]</scope>
    <source>
        <strain evidence="3">93TX-2</strain>
    </source>
</reference>
<dbReference type="EMBL" id="PKSM01000025">
    <property type="protein sequence ID" value="POW21059.1"/>
    <property type="molecule type" value="Genomic_DNA"/>
</dbReference>
<comment type="caution">
    <text evidence="2">The sequence shown here is derived from an EMBL/GenBank/DDBJ whole genome shotgun (WGS) entry which is preliminary data.</text>
</comment>
<evidence type="ECO:0000256" key="1">
    <source>
        <dbReference type="SAM" id="SignalP"/>
    </source>
</evidence>
<dbReference type="VEuPathDB" id="FungiDB:PSHT_02843"/>
<dbReference type="VEuPathDB" id="FungiDB:PSTT_06705"/>
<gene>
    <name evidence="2" type="ORF">PSHT_02843</name>
</gene>
<keyword evidence="1" id="KW-0732">Signal</keyword>